<reference evidence="1" key="1">
    <citation type="submission" date="2022-05" db="EMBL/GenBank/DDBJ databases">
        <title>Chromosome-level genome of Chaenocephalus aceratus.</title>
        <authorList>
            <person name="Park H."/>
        </authorList>
    </citation>
    <scope>NUCLEOTIDE SEQUENCE</scope>
    <source>
        <strain evidence="1">KU_202001</strain>
    </source>
</reference>
<dbReference type="Proteomes" id="UP001057452">
    <property type="component" value="Chromosome 24"/>
</dbReference>
<evidence type="ECO:0000313" key="1">
    <source>
        <dbReference type="EMBL" id="KAI4801508.1"/>
    </source>
</evidence>
<proteinExistence type="predicted"/>
<protein>
    <submittedName>
        <fullName evidence="1">Uncharacterized protein</fullName>
    </submittedName>
</protein>
<organism evidence="1 2">
    <name type="scientific">Chaenocephalus aceratus</name>
    <name type="common">Blackfin icefish</name>
    <name type="synonym">Chaenichthys aceratus</name>
    <dbReference type="NCBI Taxonomy" id="36190"/>
    <lineage>
        <taxon>Eukaryota</taxon>
        <taxon>Metazoa</taxon>
        <taxon>Chordata</taxon>
        <taxon>Craniata</taxon>
        <taxon>Vertebrata</taxon>
        <taxon>Euteleostomi</taxon>
        <taxon>Actinopterygii</taxon>
        <taxon>Neopterygii</taxon>
        <taxon>Teleostei</taxon>
        <taxon>Neoteleostei</taxon>
        <taxon>Acanthomorphata</taxon>
        <taxon>Eupercaria</taxon>
        <taxon>Perciformes</taxon>
        <taxon>Notothenioidei</taxon>
        <taxon>Channichthyidae</taxon>
        <taxon>Chaenocephalus</taxon>
    </lineage>
</organism>
<comment type="caution">
    <text evidence="1">The sequence shown here is derived from an EMBL/GenBank/DDBJ whole genome shotgun (WGS) entry which is preliminary data.</text>
</comment>
<evidence type="ECO:0000313" key="2">
    <source>
        <dbReference type="Proteomes" id="UP001057452"/>
    </source>
</evidence>
<dbReference type="EMBL" id="CM043808">
    <property type="protein sequence ID" value="KAI4801508.1"/>
    <property type="molecule type" value="Genomic_DNA"/>
</dbReference>
<gene>
    <name evidence="1" type="ORF">KUCAC02_019403</name>
</gene>
<name>A0ACB9VP01_CHAAC</name>
<sequence length="72" mass="7860">MVRGVGSDQKRGPTSAALEDRRKRRQSDRELSPSTLCPNGEDALSEVSSTGHDGQLRPSAALFYRGKLKLAF</sequence>
<accession>A0ACB9VP01</accession>
<keyword evidence="2" id="KW-1185">Reference proteome</keyword>